<evidence type="ECO:0000256" key="4">
    <source>
        <dbReference type="ARBA" id="ARBA00023002"/>
    </source>
</evidence>
<dbReference type="EMBL" id="JELW01000005">
    <property type="protein sequence ID" value="EXV02431.1"/>
    <property type="molecule type" value="Genomic_DNA"/>
</dbReference>
<evidence type="ECO:0000313" key="8">
    <source>
        <dbReference type="Proteomes" id="UP000030151"/>
    </source>
</evidence>
<evidence type="ECO:0000313" key="7">
    <source>
        <dbReference type="EMBL" id="EXV02431.1"/>
    </source>
</evidence>
<evidence type="ECO:0000256" key="5">
    <source>
        <dbReference type="ARBA" id="ARBA00023033"/>
    </source>
</evidence>
<dbReference type="SUPFAM" id="SSF51905">
    <property type="entry name" value="FAD/NAD(P)-binding domain"/>
    <property type="match status" value="1"/>
</dbReference>
<feature type="domain" description="FAD-binding" evidence="6">
    <location>
        <begin position="6"/>
        <end position="330"/>
    </location>
</feature>
<evidence type="ECO:0000256" key="3">
    <source>
        <dbReference type="ARBA" id="ARBA00022827"/>
    </source>
</evidence>
<dbReference type="InterPro" id="IPR036188">
    <property type="entry name" value="FAD/NAD-bd_sf"/>
</dbReference>
<dbReference type="Proteomes" id="UP000030151">
    <property type="component" value="Unassembled WGS sequence"/>
</dbReference>
<accession>A0A0A1UYL2</accession>
<protein>
    <submittedName>
        <fullName evidence="7">FAD-dependent oxidoreductase</fullName>
    </submittedName>
</protein>
<dbReference type="AlphaFoldDB" id="A0A0A1UYL2"/>
<evidence type="ECO:0000256" key="2">
    <source>
        <dbReference type="ARBA" id="ARBA00022630"/>
    </source>
</evidence>
<dbReference type="HOGENOM" id="CLU_009665_19_5_1"/>
<dbReference type="Pfam" id="PF01494">
    <property type="entry name" value="FAD_binding_3"/>
    <property type="match status" value="1"/>
</dbReference>
<organism evidence="7 8">
    <name type="scientific">Metarhizium robertsii</name>
    <dbReference type="NCBI Taxonomy" id="568076"/>
    <lineage>
        <taxon>Eukaryota</taxon>
        <taxon>Fungi</taxon>
        <taxon>Dikarya</taxon>
        <taxon>Ascomycota</taxon>
        <taxon>Pezizomycotina</taxon>
        <taxon>Sordariomycetes</taxon>
        <taxon>Hypocreomycetidae</taxon>
        <taxon>Hypocreales</taxon>
        <taxon>Clavicipitaceae</taxon>
        <taxon>Metarhizium</taxon>
    </lineage>
</organism>
<dbReference type="InterPro" id="IPR050493">
    <property type="entry name" value="FAD-dep_Monooxygenase_BioMet"/>
</dbReference>
<name>A0A0A1UYL2_9HYPO</name>
<dbReference type="PANTHER" id="PTHR13789:SF309">
    <property type="entry name" value="PUTATIVE (AFU_ORTHOLOGUE AFUA_6G14510)-RELATED"/>
    <property type="match status" value="1"/>
</dbReference>
<keyword evidence="4" id="KW-0560">Oxidoreductase</keyword>
<dbReference type="GO" id="GO:0004497">
    <property type="term" value="F:monooxygenase activity"/>
    <property type="evidence" value="ECO:0007669"/>
    <property type="project" value="UniProtKB-KW"/>
</dbReference>
<evidence type="ECO:0000259" key="6">
    <source>
        <dbReference type="Pfam" id="PF01494"/>
    </source>
</evidence>
<gene>
    <name evidence="7" type="ORF">X797_004561</name>
</gene>
<comment type="caution">
    <text evidence="7">The sequence shown here is derived from an EMBL/GenBank/DDBJ whole genome shotgun (WGS) entry which is preliminary data.</text>
</comment>
<keyword evidence="3" id="KW-0274">FAD</keyword>
<dbReference type="Gene3D" id="3.50.50.60">
    <property type="entry name" value="FAD/NAD(P)-binding domain"/>
    <property type="match status" value="1"/>
</dbReference>
<dbReference type="PANTHER" id="PTHR13789">
    <property type="entry name" value="MONOOXYGENASE"/>
    <property type="match status" value="1"/>
</dbReference>
<keyword evidence="2" id="KW-0285">Flavoprotein</keyword>
<keyword evidence="5" id="KW-0503">Monooxygenase</keyword>
<dbReference type="GO" id="GO:0071949">
    <property type="term" value="F:FAD binding"/>
    <property type="evidence" value="ECO:0007669"/>
    <property type="project" value="InterPro"/>
</dbReference>
<sequence length="425" mass="46650">MSPAPTVLIIGCGVAGPVLGNLLIQKGYHPIVFEKVSELGDAGASLMLMSNGLKVLELVGVADNITAESYPIQRFIDSTSDGKLLGSSDLPSTFKDKYGHPLAGIKRTSINLMLKKTLLDRDIEVREGWELLDIEEKKDSVTAYFNHERAVTASFLIGCDGIKSASRRALLRSKGIAEGLPSYTGLTQTAGISKVPDSLLTPAAMRNWYGDGTHVIAYPISKTHISWAITRRETNEAAETWRPYRQEELPEQKSQLCKLLEGWNSVLMDMINASERVIKFGLFDRQELEPSQWYSERCVLVGDAAHPTSPHLGQGANQALQDCFHLSQALPDLASVETRFEKAVAALGPSLSDAIFKPYAEKRQPRTSHLVRGARAVGEQRTASGEEACALRDGLITEKFADEALLASRMDELLREPFQRTQSPA</sequence>
<proteinExistence type="inferred from homology"/>
<dbReference type="InterPro" id="IPR002938">
    <property type="entry name" value="FAD-bd"/>
</dbReference>
<dbReference type="PRINTS" id="PR00420">
    <property type="entry name" value="RNGMNOXGNASE"/>
</dbReference>
<evidence type="ECO:0000256" key="1">
    <source>
        <dbReference type="ARBA" id="ARBA00007992"/>
    </source>
</evidence>
<reference evidence="7 8" key="1">
    <citation type="submission" date="2014-02" db="EMBL/GenBank/DDBJ databases">
        <title>The genome sequence of the entomopathogenic fungus Metarhizium robertsii ARSEF 2575.</title>
        <authorList>
            <person name="Giuliano Garisto Donzelli B."/>
            <person name="Roe B.A."/>
            <person name="Macmil S.L."/>
            <person name="Krasnoff S.B."/>
            <person name="Gibson D.M."/>
        </authorList>
    </citation>
    <scope>NUCLEOTIDE SEQUENCE [LARGE SCALE GENOMIC DNA]</scope>
    <source>
        <strain evidence="7 8">ARSEF 2575</strain>
    </source>
</reference>
<dbReference type="OrthoDB" id="1878542at2759"/>
<comment type="similarity">
    <text evidence="1">Belongs to the paxM FAD-dependent monooxygenase family.</text>
</comment>